<evidence type="ECO:0000259" key="4">
    <source>
        <dbReference type="Pfam" id="PF25564"/>
    </source>
</evidence>
<feature type="chain" id="PRO_5045761209" evidence="2">
    <location>
        <begin position="25"/>
        <end position="184"/>
    </location>
</feature>
<evidence type="ECO:0000256" key="2">
    <source>
        <dbReference type="SAM" id="SignalP"/>
    </source>
</evidence>
<evidence type="ECO:0000313" key="6">
    <source>
        <dbReference type="Proteomes" id="UP001148932"/>
    </source>
</evidence>
<feature type="signal peptide" evidence="2">
    <location>
        <begin position="1"/>
        <end position="24"/>
    </location>
</feature>
<evidence type="ECO:0000256" key="1">
    <source>
        <dbReference type="SAM" id="Phobius"/>
    </source>
</evidence>
<dbReference type="Proteomes" id="UP001148932">
    <property type="component" value="Unassembled WGS sequence"/>
</dbReference>
<feature type="domain" description="IPTL-CTERM protein sorting" evidence="3">
    <location>
        <begin position="154"/>
        <end position="181"/>
    </location>
</feature>
<keyword evidence="1" id="KW-0812">Transmembrane</keyword>
<reference evidence="5" key="1">
    <citation type="submission" date="2022-10" db="EMBL/GenBank/DDBJ databases">
        <title>Description of microaerobic benzene degrading bacteria.</title>
        <authorList>
            <person name="Bedics A."/>
            <person name="Tancsics A."/>
            <person name="Banerjee S."/>
        </authorList>
    </citation>
    <scope>NUCLEOTIDE SEQUENCE</scope>
    <source>
        <strain evidence="5">D2M1</strain>
    </source>
</reference>
<name>A0ABT5RYD8_9BURK</name>
<comment type="caution">
    <text evidence="5">The sequence shown here is derived from an EMBL/GenBank/DDBJ whole genome shotgun (WGS) entry which is preliminary data.</text>
</comment>
<keyword evidence="1" id="KW-1133">Transmembrane helix</keyword>
<keyword evidence="6" id="KW-1185">Reference proteome</keyword>
<gene>
    <name evidence="5" type="ORF">OIN59_14845</name>
</gene>
<feature type="transmembrane region" description="Helical" evidence="1">
    <location>
        <begin position="162"/>
        <end position="179"/>
    </location>
</feature>
<evidence type="ECO:0000259" key="3">
    <source>
        <dbReference type="Pfam" id="PF18203"/>
    </source>
</evidence>
<feature type="domain" description="DUF7933" evidence="4">
    <location>
        <begin position="29"/>
        <end position="148"/>
    </location>
</feature>
<dbReference type="EMBL" id="JAPCKI010000007">
    <property type="protein sequence ID" value="MDD2178713.1"/>
    <property type="molecule type" value="Genomic_DNA"/>
</dbReference>
<organism evidence="5 6">
    <name type="scientific">Acidovorax benzenivorans</name>
    <dbReference type="NCBI Taxonomy" id="2987520"/>
    <lineage>
        <taxon>Bacteria</taxon>
        <taxon>Pseudomonadati</taxon>
        <taxon>Pseudomonadota</taxon>
        <taxon>Betaproteobacteria</taxon>
        <taxon>Burkholderiales</taxon>
        <taxon>Comamonadaceae</taxon>
        <taxon>Acidovorax</taxon>
    </lineage>
</organism>
<dbReference type="InterPro" id="IPR026442">
    <property type="entry name" value="IPTL_CTERM"/>
</dbReference>
<dbReference type="RefSeq" id="WP_274111610.1">
    <property type="nucleotide sequence ID" value="NZ_JAPCKI010000007.1"/>
</dbReference>
<accession>A0ABT5RYD8</accession>
<dbReference type="Pfam" id="PF18203">
    <property type="entry name" value="IPTL-CTERM"/>
    <property type="match status" value="1"/>
</dbReference>
<dbReference type="InterPro" id="IPR057693">
    <property type="entry name" value="DUF7933"/>
</dbReference>
<evidence type="ECO:0000313" key="5">
    <source>
        <dbReference type="EMBL" id="MDD2178713.1"/>
    </source>
</evidence>
<protein>
    <submittedName>
        <fullName evidence="5">IPTL-CTERM sorting domain-containing protein</fullName>
    </submittedName>
</protein>
<dbReference type="NCBIfam" id="TIGR04174">
    <property type="entry name" value="IPTL_CTERM"/>
    <property type="match status" value="1"/>
</dbReference>
<proteinExistence type="predicted"/>
<keyword evidence="1" id="KW-0472">Membrane</keyword>
<sequence length="184" mass="17707">MSKVRWMGALLVGAGALLATGAQAGVVFTFSKAFGAPSVSVGSSTSLAFTINRLGPAANNITFTDNLPAGLVVSTPNGLVGDCGVGSVVTAAPGSSSVALAGGVLAGGANCTFSVQVTATAPGVKNNVTTGLNSSSGSAPAANATLNVLAASAASVPTLSEWGLMALLLAIAASAFNAVRRKKA</sequence>
<dbReference type="Pfam" id="PF25564">
    <property type="entry name" value="DUF7933"/>
    <property type="match status" value="1"/>
</dbReference>
<keyword evidence="2" id="KW-0732">Signal</keyword>